<dbReference type="Pfam" id="PF22381">
    <property type="entry name" value="Staph_reg_Sar_Rot"/>
    <property type="match status" value="1"/>
</dbReference>
<gene>
    <name evidence="9" type="ORF">A4V09_21205</name>
</gene>
<dbReference type="AlphaFoldDB" id="A0A1C7IGP4"/>
<dbReference type="InterPro" id="IPR036390">
    <property type="entry name" value="WH_DNA-bd_sf"/>
</dbReference>
<keyword evidence="4" id="KW-0804">Transcription</keyword>
<organism evidence="9 10">
    <name type="scientific">Blautia pseudococcoides</name>
    <dbReference type="NCBI Taxonomy" id="1796616"/>
    <lineage>
        <taxon>Bacteria</taxon>
        <taxon>Bacillati</taxon>
        <taxon>Bacillota</taxon>
        <taxon>Clostridia</taxon>
        <taxon>Lachnospirales</taxon>
        <taxon>Lachnospiraceae</taxon>
        <taxon>Blautia</taxon>
    </lineage>
</organism>
<accession>A0A1C7IGP4</accession>
<dbReference type="GO" id="GO:0005737">
    <property type="term" value="C:cytoplasm"/>
    <property type="evidence" value="ECO:0007669"/>
    <property type="project" value="UniProtKB-SubCell"/>
</dbReference>
<dbReference type="SMART" id="SM00347">
    <property type="entry name" value="HTH_MARR"/>
    <property type="match status" value="1"/>
</dbReference>
<evidence type="ECO:0000259" key="8">
    <source>
        <dbReference type="PROSITE" id="PS50995"/>
    </source>
</evidence>
<dbReference type="PANTHER" id="PTHR42756:SF1">
    <property type="entry name" value="TRANSCRIPTIONAL REPRESSOR OF EMRAB OPERON"/>
    <property type="match status" value="1"/>
</dbReference>
<name>A0A1C7IGP4_9FIRM</name>
<evidence type="ECO:0000256" key="4">
    <source>
        <dbReference type="ARBA" id="ARBA00023163"/>
    </source>
</evidence>
<dbReference type="PROSITE" id="PS50995">
    <property type="entry name" value="HTH_MARR_2"/>
    <property type="match status" value="1"/>
</dbReference>
<dbReference type="InterPro" id="IPR000835">
    <property type="entry name" value="HTH_MarR-typ"/>
</dbReference>
<dbReference type="RefSeq" id="WP_065544126.1">
    <property type="nucleotide sequence ID" value="NZ_CP015405.2"/>
</dbReference>
<dbReference type="Proteomes" id="UP000092574">
    <property type="component" value="Chromosome"/>
</dbReference>
<reference evidence="9" key="1">
    <citation type="submission" date="2017-04" db="EMBL/GenBank/DDBJ databases">
        <title>Complete Genome Sequences of Twelve Strains of a Stable Defined Moderately Diverse Mouse Microbiota 2 (sDMDMm2).</title>
        <authorList>
            <person name="Uchimura Y."/>
            <person name="Wyss M."/>
            <person name="Brugiroux S."/>
            <person name="Limenitakis J.P."/>
            <person name="Stecher B."/>
            <person name="McCoy K.D."/>
            <person name="Macpherson A.J."/>
        </authorList>
    </citation>
    <scope>NUCLEOTIDE SEQUENCE</scope>
    <source>
        <strain evidence="9">YL58</strain>
    </source>
</reference>
<evidence type="ECO:0000256" key="1">
    <source>
        <dbReference type="ARBA" id="ARBA00004496"/>
    </source>
</evidence>
<evidence type="ECO:0000256" key="2">
    <source>
        <dbReference type="ARBA" id="ARBA00023015"/>
    </source>
</evidence>
<proteinExistence type="inferred from homology"/>
<sequence length="149" mass="17155">MEPYEVFHDVLVNLFQEIMDIEEKALITSEFKDISVNDMHILEAIGVKSARNMSSVAKTLSVTVGTLTIAINSLVKKGYVNRVRSEEDRRVVLISLTKKGEKANTHHMKFHDGMIQALMKDLDEEQQKILVKSLLNLRKFFDSYRDKKE</sequence>
<dbReference type="PRINTS" id="PR00598">
    <property type="entry name" value="HTHMARR"/>
</dbReference>
<keyword evidence="2" id="KW-0805">Transcription regulation</keyword>
<dbReference type="STRING" id="1796616.A4V09_21205"/>
<evidence type="ECO:0000256" key="3">
    <source>
        <dbReference type="ARBA" id="ARBA00023125"/>
    </source>
</evidence>
<dbReference type="EMBL" id="CP015405">
    <property type="protein sequence ID" value="ANU78033.1"/>
    <property type="molecule type" value="Genomic_DNA"/>
</dbReference>
<dbReference type="Gene3D" id="1.10.10.10">
    <property type="entry name" value="Winged helix-like DNA-binding domain superfamily/Winged helix DNA-binding domain"/>
    <property type="match status" value="1"/>
</dbReference>
<dbReference type="KEGG" id="byl:A4V09_21205"/>
<dbReference type="InterPro" id="IPR036388">
    <property type="entry name" value="WH-like_DNA-bd_sf"/>
</dbReference>
<feature type="domain" description="HTH marR-type" evidence="8">
    <location>
        <begin position="1"/>
        <end position="139"/>
    </location>
</feature>
<dbReference type="GO" id="GO:0003700">
    <property type="term" value="F:DNA-binding transcription factor activity"/>
    <property type="evidence" value="ECO:0007669"/>
    <property type="project" value="InterPro"/>
</dbReference>
<dbReference type="OrthoDB" id="5461037at2"/>
<evidence type="ECO:0000256" key="7">
    <source>
        <dbReference type="ARBA" id="ARBA00047207"/>
    </source>
</evidence>
<comment type="similarity">
    <text evidence="5">Belongs to the SarZ family.</text>
</comment>
<protein>
    <recommendedName>
        <fullName evidence="6">HTH-type transcriptional regulator SarZ</fullName>
    </recommendedName>
    <alternativeName>
        <fullName evidence="7">Staphylococcal accessory regulator Z</fullName>
    </alternativeName>
</protein>
<evidence type="ECO:0000313" key="9">
    <source>
        <dbReference type="EMBL" id="ANU78033.1"/>
    </source>
</evidence>
<dbReference type="GO" id="GO:0003677">
    <property type="term" value="F:DNA binding"/>
    <property type="evidence" value="ECO:0007669"/>
    <property type="project" value="UniProtKB-KW"/>
</dbReference>
<comment type="subcellular location">
    <subcellularLocation>
        <location evidence="1">Cytoplasm</location>
    </subcellularLocation>
</comment>
<evidence type="ECO:0000313" key="10">
    <source>
        <dbReference type="Proteomes" id="UP000092574"/>
    </source>
</evidence>
<keyword evidence="10" id="KW-1185">Reference proteome</keyword>
<keyword evidence="3" id="KW-0238">DNA-binding</keyword>
<dbReference type="InterPro" id="IPR055166">
    <property type="entry name" value="Transc_reg_Sar_Rot_HTH"/>
</dbReference>
<evidence type="ECO:0000256" key="5">
    <source>
        <dbReference type="ARBA" id="ARBA00046337"/>
    </source>
</evidence>
<dbReference type="SUPFAM" id="SSF46785">
    <property type="entry name" value="Winged helix' DNA-binding domain"/>
    <property type="match status" value="1"/>
</dbReference>
<dbReference type="PANTHER" id="PTHR42756">
    <property type="entry name" value="TRANSCRIPTIONAL REGULATOR, MARR"/>
    <property type="match status" value="1"/>
</dbReference>
<evidence type="ECO:0000256" key="6">
    <source>
        <dbReference type="ARBA" id="ARBA00047188"/>
    </source>
</evidence>